<dbReference type="GO" id="GO:0035023">
    <property type="term" value="P:regulation of Rho protein signal transduction"/>
    <property type="evidence" value="ECO:0007669"/>
    <property type="project" value="TreeGrafter"/>
</dbReference>
<dbReference type="Proteomes" id="UP001497482">
    <property type="component" value="Chromosome 9"/>
</dbReference>
<gene>
    <name evidence="2" type="ORF">KC01_LOCUS40925</name>
</gene>
<evidence type="ECO:0000313" key="2">
    <source>
        <dbReference type="EMBL" id="CAL1614902.1"/>
    </source>
</evidence>
<sequence>MELSRRKVPLYGQAKVFALLEGLDSVPEDIEVYVVLEGSTLLHVTRAHSEVMLCFIVPGHNLAETVSVQAYLSSENTGLTWIGGALLEYVQDDAQEFAEHLIIHGHRLRATDHEDLRSLFSLGPGSGTSRWAQDRCIALAMANLDIPRGWNVLGGQNREEHTPRECPLHLAVRLGLCRLAELLLCQPGGLMAIRLPNEEGVSPLQLAQTSAHSELLELLTHPPNPLTTPPAGLSQVWADRSRLLRFCHDTRNLTLTVRQNQKWSSEKRTHADIRLLQRRLHDEGFLREIMALKRETVGTVLEKEQLVDDPVENDLIPEPNKENLAPSQTAGVFDDDEPLMFSLNEDDEDDQLQSDSGQAFISFTPCPRATT</sequence>
<dbReference type="InterPro" id="IPR036770">
    <property type="entry name" value="Ankyrin_rpt-contain_sf"/>
</dbReference>
<protein>
    <submittedName>
        <fullName evidence="2">Uncharacterized protein</fullName>
    </submittedName>
</protein>
<keyword evidence="3" id="KW-1185">Reference proteome</keyword>
<organism evidence="2 3">
    <name type="scientific">Knipowitschia caucasica</name>
    <name type="common">Caucasian dwarf goby</name>
    <name type="synonym">Pomatoschistus caucasicus</name>
    <dbReference type="NCBI Taxonomy" id="637954"/>
    <lineage>
        <taxon>Eukaryota</taxon>
        <taxon>Metazoa</taxon>
        <taxon>Chordata</taxon>
        <taxon>Craniata</taxon>
        <taxon>Vertebrata</taxon>
        <taxon>Euteleostomi</taxon>
        <taxon>Actinopterygii</taxon>
        <taxon>Neopterygii</taxon>
        <taxon>Teleostei</taxon>
        <taxon>Neoteleostei</taxon>
        <taxon>Acanthomorphata</taxon>
        <taxon>Gobiaria</taxon>
        <taxon>Gobiiformes</taxon>
        <taxon>Gobioidei</taxon>
        <taxon>Gobiidae</taxon>
        <taxon>Gobiinae</taxon>
        <taxon>Knipowitschia</taxon>
    </lineage>
</organism>
<accession>A0AAV2MNU7</accession>
<evidence type="ECO:0000256" key="1">
    <source>
        <dbReference type="SAM" id="MobiDB-lite"/>
    </source>
</evidence>
<feature type="region of interest" description="Disordered" evidence="1">
    <location>
        <begin position="312"/>
        <end position="331"/>
    </location>
</feature>
<reference evidence="2 3" key="1">
    <citation type="submission" date="2024-04" db="EMBL/GenBank/DDBJ databases">
        <authorList>
            <person name="Waldvogel A.-M."/>
            <person name="Schoenle A."/>
        </authorList>
    </citation>
    <scope>NUCLEOTIDE SEQUENCE [LARGE SCALE GENOMIC DNA]</scope>
</reference>
<dbReference type="PANTHER" id="PTHR13944">
    <property type="entry name" value="AGAP007712-PA"/>
    <property type="match status" value="1"/>
</dbReference>
<dbReference type="PANTHER" id="PTHR13944:SF22">
    <property type="entry name" value="RHO GUANINE NUCLEOTIDE EXCHANGE FACTOR 28"/>
    <property type="match status" value="1"/>
</dbReference>
<dbReference type="AlphaFoldDB" id="A0AAV2MNU7"/>
<name>A0AAV2MNU7_KNICA</name>
<feature type="region of interest" description="Disordered" evidence="1">
    <location>
        <begin position="346"/>
        <end position="371"/>
    </location>
</feature>
<dbReference type="SUPFAM" id="SSF48403">
    <property type="entry name" value="Ankyrin repeat"/>
    <property type="match status" value="1"/>
</dbReference>
<dbReference type="Gene3D" id="1.25.40.20">
    <property type="entry name" value="Ankyrin repeat-containing domain"/>
    <property type="match status" value="1"/>
</dbReference>
<evidence type="ECO:0000313" key="3">
    <source>
        <dbReference type="Proteomes" id="UP001497482"/>
    </source>
</evidence>
<dbReference type="EMBL" id="OZ035831">
    <property type="protein sequence ID" value="CAL1614902.1"/>
    <property type="molecule type" value="Genomic_DNA"/>
</dbReference>
<proteinExistence type="predicted"/>
<dbReference type="InterPro" id="IPR051632">
    <property type="entry name" value="Rho_GEF"/>
</dbReference>